<evidence type="ECO:0000313" key="2">
    <source>
        <dbReference type="EMBL" id="KIO31483.1"/>
    </source>
</evidence>
<dbReference type="OrthoDB" id="206452at2759"/>
<dbReference type="Gene3D" id="1.10.357.40">
    <property type="entry name" value="YbiA-like"/>
    <property type="match status" value="1"/>
</dbReference>
<evidence type="ECO:0000259" key="1">
    <source>
        <dbReference type="Pfam" id="PF08719"/>
    </source>
</evidence>
<dbReference type="STRING" id="1051891.A0A0C3LC48"/>
<keyword evidence="3" id="KW-1185">Reference proteome</keyword>
<feature type="non-terminal residue" evidence="2">
    <location>
        <position position="118"/>
    </location>
</feature>
<proteinExistence type="predicted"/>
<dbReference type="AlphaFoldDB" id="A0A0C3LC48"/>
<reference evidence="3" key="2">
    <citation type="submission" date="2015-01" db="EMBL/GenBank/DDBJ databases">
        <title>Evolutionary Origins and Diversification of the Mycorrhizal Mutualists.</title>
        <authorList>
            <consortium name="DOE Joint Genome Institute"/>
            <consortium name="Mycorrhizal Genomics Consortium"/>
            <person name="Kohler A."/>
            <person name="Kuo A."/>
            <person name="Nagy L.G."/>
            <person name="Floudas D."/>
            <person name="Copeland A."/>
            <person name="Barry K.W."/>
            <person name="Cichocki N."/>
            <person name="Veneault-Fourrey C."/>
            <person name="LaButti K."/>
            <person name="Lindquist E.A."/>
            <person name="Lipzen A."/>
            <person name="Lundell T."/>
            <person name="Morin E."/>
            <person name="Murat C."/>
            <person name="Riley R."/>
            <person name="Ohm R."/>
            <person name="Sun H."/>
            <person name="Tunlid A."/>
            <person name="Henrissat B."/>
            <person name="Grigoriev I.V."/>
            <person name="Hibbett D.S."/>
            <person name="Martin F."/>
        </authorList>
    </citation>
    <scope>NUCLEOTIDE SEQUENCE [LARGE SCALE GENOMIC DNA]</scope>
    <source>
        <strain evidence="3">MUT 4182</strain>
    </source>
</reference>
<dbReference type="InterPro" id="IPR037238">
    <property type="entry name" value="YbiA-like_sf"/>
</dbReference>
<name>A0A0C3LC48_9AGAM</name>
<gene>
    <name evidence="2" type="ORF">M407DRAFT_241817</name>
</gene>
<dbReference type="SUPFAM" id="SSF143990">
    <property type="entry name" value="YbiA-like"/>
    <property type="match status" value="1"/>
</dbReference>
<organism evidence="2 3">
    <name type="scientific">Tulasnella calospora MUT 4182</name>
    <dbReference type="NCBI Taxonomy" id="1051891"/>
    <lineage>
        <taxon>Eukaryota</taxon>
        <taxon>Fungi</taxon>
        <taxon>Dikarya</taxon>
        <taxon>Basidiomycota</taxon>
        <taxon>Agaricomycotina</taxon>
        <taxon>Agaricomycetes</taxon>
        <taxon>Cantharellales</taxon>
        <taxon>Tulasnellaceae</taxon>
        <taxon>Tulasnella</taxon>
    </lineage>
</organism>
<dbReference type="EMBL" id="KN822963">
    <property type="protein sequence ID" value="KIO31483.1"/>
    <property type="molecule type" value="Genomic_DNA"/>
</dbReference>
<protein>
    <recommendedName>
        <fullName evidence="1">NADAR domain-containing protein</fullName>
    </recommendedName>
</protein>
<dbReference type="CDD" id="cd15457">
    <property type="entry name" value="NADAR"/>
    <property type="match status" value="1"/>
</dbReference>
<dbReference type="HOGENOM" id="CLU_084247_3_3_1"/>
<reference evidence="2 3" key="1">
    <citation type="submission" date="2014-04" db="EMBL/GenBank/DDBJ databases">
        <authorList>
            <consortium name="DOE Joint Genome Institute"/>
            <person name="Kuo A."/>
            <person name="Girlanda M."/>
            <person name="Perotto S."/>
            <person name="Kohler A."/>
            <person name="Nagy L.G."/>
            <person name="Floudas D."/>
            <person name="Copeland A."/>
            <person name="Barry K.W."/>
            <person name="Cichocki N."/>
            <person name="Veneault-Fourrey C."/>
            <person name="LaButti K."/>
            <person name="Lindquist E.A."/>
            <person name="Lipzen A."/>
            <person name="Lundell T."/>
            <person name="Morin E."/>
            <person name="Murat C."/>
            <person name="Sun H."/>
            <person name="Tunlid A."/>
            <person name="Henrissat B."/>
            <person name="Grigoriev I.V."/>
            <person name="Hibbett D.S."/>
            <person name="Martin F."/>
            <person name="Nordberg H.P."/>
            <person name="Cantor M.N."/>
            <person name="Hua S.X."/>
        </authorList>
    </citation>
    <scope>NUCLEOTIDE SEQUENCE [LARGE SCALE GENOMIC DNA]</scope>
    <source>
        <strain evidence="2 3">MUT 4182</strain>
    </source>
</reference>
<sequence length="118" mass="13185">MKFMGHKPLIAEHIRTCGGNPKPREEARRFAYEQDPTWTTTCMDRMYEVLQLKFAAYPGLETELLDTGETDIVLESSDPFWGCGSDGSGQNQLGDLLMRLRQELLAGLSAQIDQTGTS</sequence>
<dbReference type="Pfam" id="PF08719">
    <property type="entry name" value="NADAR"/>
    <property type="match status" value="1"/>
</dbReference>
<dbReference type="InterPro" id="IPR012816">
    <property type="entry name" value="NADAR"/>
</dbReference>
<evidence type="ECO:0000313" key="3">
    <source>
        <dbReference type="Proteomes" id="UP000054248"/>
    </source>
</evidence>
<accession>A0A0C3LC48</accession>
<feature type="domain" description="NADAR" evidence="1">
    <location>
        <begin position="5"/>
        <end position="104"/>
    </location>
</feature>
<dbReference type="Proteomes" id="UP000054248">
    <property type="component" value="Unassembled WGS sequence"/>
</dbReference>